<evidence type="ECO:0000256" key="5">
    <source>
        <dbReference type="ARBA" id="ARBA00022833"/>
    </source>
</evidence>
<dbReference type="Pfam" id="PF07687">
    <property type="entry name" value="M20_dimer"/>
    <property type="match status" value="1"/>
</dbReference>
<dbReference type="GO" id="GO:0006508">
    <property type="term" value="P:proteolysis"/>
    <property type="evidence" value="ECO:0007669"/>
    <property type="project" value="UniProtKB-KW"/>
</dbReference>
<feature type="domain" description="Peptidase M20 dimerisation" evidence="6">
    <location>
        <begin position="234"/>
        <end position="376"/>
    </location>
</feature>
<keyword evidence="5" id="KW-0862">Zinc</keyword>
<protein>
    <recommendedName>
        <fullName evidence="6">Peptidase M20 dimerisation domain-containing protein</fullName>
    </recommendedName>
</protein>
<dbReference type="FunFam" id="1.10.150.900:FF:000003">
    <property type="entry name" value="N-fatty-acyl-amino acid synthase/hydrolase PM20D1"/>
    <property type="match status" value="1"/>
</dbReference>
<dbReference type="EMBL" id="MDGQ01000005">
    <property type="protein sequence ID" value="OEJ99757.1"/>
    <property type="molecule type" value="Genomic_DNA"/>
</dbReference>
<keyword evidence="8" id="KW-1185">Reference proteome</keyword>
<comment type="similarity">
    <text evidence="1">Belongs to the peptidase M20A family.</text>
</comment>
<dbReference type="Gene3D" id="3.40.630.10">
    <property type="entry name" value="Zn peptidases"/>
    <property type="match status" value="1"/>
</dbReference>
<evidence type="ECO:0000256" key="2">
    <source>
        <dbReference type="ARBA" id="ARBA00022670"/>
    </source>
</evidence>
<evidence type="ECO:0000256" key="1">
    <source>
        <dbReference type="ARBA" id="ARBA00006247"/>
    </source>
</evidence>
<dbReference type="PIRSF" id="PIRSF036696">
    <property type="entry name" value="ACY-1"/>
    <property type="match status" value="1"/>
</dbReference>
<dbReference type="AlphaFoldDB" id="A0A1E5SKU9"/>
<dbReference type="Proteomes" id="UP000095552">
    <property type="component" value="Unassembled WGS sequence"/>
</dbReference>
<keyword evidence="4" id="KW-0378">Hydrolase</keyword>
<evidence type="ECO:0000256" key="3">
    <source>
        <dbReference type="ARBA" id="ARBA00022723"/>
    </source>
</evidence>
<accession>A0A1E5SKU9</accession>
<dbReference type="STRING" id="1563681.BFP71_09320"/>
<dbReference type="Pfam" id="PF01546">
    <property type="entry name" value="Peptidase_M20"/>
    <property type="match status" value="1"/>
</dbReference>
<dbReference type="SUPFAM" id="SSF53187">
    <property type="entry name" value="Zn-dependent exopeptidases"/>
    <property type="match status" value="1"/>
</dbReference>
<dbReference type="FunFam" id="3.40.630.10:FF:000027">
    <property type="entry name" value="N-fatty-acyl-amino acid synthase/hydrolase PM20D1"/>
    <property type="match status" value="1"/>
</dbReference>
<dbReference type="GO" id="GO:0043605">
    <property type="term" value="P:amide catabolic process"/>
    <property type="evidence" value="ECO:0007669"/>
    <property type="project" value="TreeGrafter"/>
</dbReference>
<evidence type="ECO:0000256" key="4">
    <source>
        <dbReference type="ARBA" id="ARBA00022801"/>
    </source>
</evidence>
<dbReference type="InterPro" id="IPR047177">
    <property type="entry name" value="Pept_M20A"/>
</dbReference>
<dbReference type="GO" id="GO:0016811">
    <property type="term" value="F:hydrolase activity, acting on carbon-nitrogen (but not peptide) bonds, in linear amides"/>
    <property type="evidence" value="ECO:0007669"/>
    <property type="project" value="TreeGrafter"/>
</dbReference>
<proteinExistence type="inferred from homology"/>
<dbReference type="SUPFAM" id="SSF55031">
    <property type="entry name" value="Bacterial exopeptidase dimerisation domain"/>
    <property type="match status" value="1"/>
</dbReference>
<dbReference type="InterPro" id="IPR011650">
    <property type="entry name" value="Peptidase_M20_dimer"/>
</dbReference>
<dbReference type="Gene3D" id="1.10.150.900">
    <property type="match status" value="1"/>
</dbReference>
<gene>
    <name evidence="7" type="ORF">BFP71_09320</name>
</gene>
<dbReference type="GO" id="GO:0006629">
    <property type="term" value="P:lipid metabolic process"/>
    <property type="evidence" value="ECO:0007669"/>
    <property type="project" value="UniProtKB-ARBA"/>
</dbReference>
<dbReference type="GO" id="GO:0046872">
    <property type="term" value="F:metal ion binding"/>
    <property type="evidence" value="ECO:0007669"/>
    <property type="project" value="UniProtKB-KW"/>
</dbReference>
<reference evidence="7 8" key="1">
    <citation type="submission" date="2016-08" db="EMBL/GenBank/DDBJ databases">
        <title>Draft genome of Fabibacter sp. strain SK-8.</title>
        <authorList>
            <person name="Wong S.-K."/>
            <person name="Hamasaki K."/>
            <person name="Yoshizawa S."/>
        </authorList>
    </citation>
    <scope>NUCLEOTIDE SEQUENCE [LARGE SCALE GENOMIC DNA]</scope>
    <source>
        <strain evidence="7 8">SK-8</strain>
    </source>
</reference>
<dbReference type="GO" id="GO:0005576">
    <property type="term" value="C:extracellular region"/>
    <property type="evidence" value="ECO:0007669"/>
    <property type="project" value="UniProtKB-ARBA"/>
</dbReference>
<evidence type="ECO:0000259" key="6">
    <source>
        <dbReference type="Pfam" id="PF07687"/>
    </source>
</evidence>
<dbReference type="InterPro" id="IPR036264">
    <property type="entry name" value="Bact_exopeptidase_dim_dom"/>
</dbReference>
<dbReference type="RefSeq" id="WP_069835219.1">
    <property type="nucleotide sequence ID" value="NZ_MDGQ01000005.1"/>
</dbReference>
<comment type="caution">
    <text evidence="7">The sequence shown here is derived from an EMBL/GenBank/DDBJ whole genome shotgun (WGS) entry which is preliminary data.</text>
</comment>
<evidence type="ECO:0000313" key="7">
    <source>
        <dbReference type="EMBL" id="OEJ99757.1"/>
    </source>
</evidence>
<evidence type="ECO:0000313" key="8">
    <source>
        <dbReference type="Proteomes" id="UP000095552"/>
    </source>
</evidence>
<keyword evidence="2" id="KW-0645">Protease</keyword>
<dbReference type="Gene3D" id="3.30.70.360">
    <property type="match status" value="1"/>
</dbReference>
<dbReference type="PANTHER" id="PTHR45962:SF1">
    <property type="entry name" value="N-FATTY-ACYL-AMINO ACID SYNTHASE_HYDROLASE PM20D1"/>
    <property type="match status" value="1"/>
</dbReference>
<dbReference type="PANTHER" id="PTHR45962">
    <property type="entry name" value="N-FATTY-ACYL-AMINO ACID SYNTHASE/HYDROLASE PM20D1"/>
    <property type="match status" value="1"/>
</dbReference>
<dbReference type="InterPro" id="IPR002933">
    <property type="entry name" value="Peptidase_M20"/>
</dbReference>
<dbReference type="GO" id="GO:0043604">
    <property type="term" value="P:amide biosynthetic process"/>
    <property type="evidence" value="ECO:0007669"/>
    <property type="project" value="TreeGrafter"/>
</dbReference>
<name>A0A1E5SKU9_9BACT</name>
<dbReference type="OrthoDB" id="9792335at2"/>
<organism evidence="7 8">
    <name type="scientific">Roseivirga misakiensis</name>
    <dbReference type="NCBI Taxonomy" id="1563681"/>
    <lineage>
        <taxon>Bacteria</taxon>
        <taxon>Pseudomonadati</taxon>
        <taxon>Bacteroidota</taxon>
        <taxon>Cytophagia</taxon>
        <taxon>Cytophagales</taxon>
        <taxon>Roseivirgaceae</taxon>
        <taxon>Roseivirga</taxon>
    </lineage>
</organism>
<sequence length="486" mass="53525">MKKFALGVLVILVLFVAFLLVKTFTFTSIQAEIAVIDKIPVGDASITRLQEALRLKTISFENEADFDPTPFQDFNDILNRNYPLTDSLLNHQIFSEYSHLYEWKGRNLSLAPIVLMGHIDVVPIASPDKWSVDPFAGEIKDGEIWGRGTIDDKFSVIGILESVEMLLKEGFQPERTIYLAFGHDEEIGGEKGAVVIAKHLENQGVKAAYVLDEGYAITQKLVPGIEADVAMIGIGEKGSTTIEFTVDMDGGHSSKPAKETAIDVLAKAISDLKASPLEASISEAMNGFMDYLGPEMGFVNKLAFANRDLFKGMIISTYENASTAGNALVRTTTAPTVFEAGVKENVIPTYARALVNFRIVPGQTAEDILVHANKVIGDDRVKAKFSGFNSEPSPVSSIETEGFETINKTIKQIFDKTLTGPNLVIAATDSRHFSAVSPNIYRFVPYHINEDNIDTFHGIDERIPIDDYKDAIRFYIQLIKNSNSSQ</sequence>
<keyword evidence="3" id="KW-0479">Metal-binding</keyword>
<dbReference type="GO" id="GO:0008233">
    <property type="term" value="F:peptidase activity"/>
    <property type="evidence" value="ECO:0007669"/>
    <property type="project" value="UniProtKB-KW"/>
</dbReference>
<dbReference type="GO" id="GO:0006520">
    <property type="term" value="P:amino acid metabolic process"/>
    <property type="evidence" value="ECO:0007669"/>
    <property type="project" value="UniProtKB-ARBA"/>
</dbReference>